<comment type="caution">
    <text evidence="4">The sequence shown here is derived from an EMBL/GenBank/DDBJ whole genome shotgun (WGS) entry which is preliminary data.</text>
</comment>
<dbReference type="InterPro" id="IPR023213">
    <property type="entry name" value="CAT-like_dom_sf"/>
</dbReference>
<evidence type="ECO:0000256" key="3">
    <source>
        <dbReference type="ARBA" id="ARBA00023315"/>
    </source>
</evidence>
<dbReference type="Pfam" id="PF02458">
    <property type="entry name" value="Transferase"/>
    <property type="match status" value="1"/>
</dbReference>
<name>A0ABS8V7B7_DATST</name>
<keyword evidence="5" id="KW-1185">Reference proteome</keyword>
<evidence type="ECO:0000256" key="1">
    <source>
        <dbReference type="ARBA" id="ARBA00009861"/>
    </source>
</evidence>
<gene>
    <name evidence="4" type="ORF">HAX54_030016</name>
</gene>
<keyword evidence="3" id="KW-0012">Acyltransferase</keyword>
<comment type="similarity">
    <text evidence="1">Belongs to the plant acyltransferase family.</text>
</comment>
<evidence type="ECO:0000313" key="4">
    <source>
        <dbReference type="EMBL" id="MCD9642948.1"/>
    </source>
</evidence>
<accession>A0ABS8V7B7</accession>
<organism evidence="4 5">
    <name type="scientific">Datura stramonium</name>
    <name type="common">Jimsonweed</name>
    <name type="synonym">Common thornapple</name>
    <dbReference type="NCBI Taxonomy" id="4076"/>
    <lineage>
        <taxon>Eukaryota</taxon>
        <taxon>Viridiplantae</taxon>
        <taxon>Streptophyta</taxon>
        <taxon>Embryophyta</taxon>
        <taxon>Tracheophyta</taxon>
        <taxon>Spermatophyta</taxon>
        <taxon>Magnoliopsida</taxon>
        <taxon>eudicotyledons</taxon>
        <taxon>Gunneridae</taxon>
        <taxon>Pentapetalae</taxon>
        <taxon>asterids</taxon>
        <taxon>lamiids</taxon>
        <taxon>Solanales</taxon>
        <taxon>Solanaceae</taxon>
        <taxon>Solanoideae</taxon>
        <taxon>Datureae</taxon>
        <taxon>Datura</taxon>
    </lineage>
</organism>
<sequence>MVASRILSTSRKIIKPASPTPHSLRRQNLSFFDQLVSHAYCPLVAFYSKPPPNANNSLYESSHISQHLENSLSKVLSTYYPFAGRLNKDDTFVNCNDFGAEFLNVRINCPMSEILHHPDNDAIDLVFPRNLPWGTSSFEGRGSLLVAQLNHFNCGGIAVSACISHKVADGYSTAKFFTDWASTARGPISTSGLKFGTDHIFPLMNDPPVVPNTEPREPQRLVSRLYHIPSSSLSKLKDTVATKSTVQNPTRVEVATALLHKCGATAAAMASESGSFRPSLLCNAMSLRPSLLQLKTIGNLVTYLVSFAATEDEIQLPNYVAQLRKAKCEFQDKLKANMYIPKEVLASHTFEKIKFGADIVEEHRPDLYLCSSLCNFGVYDEANFGWGRPVRVTIPSRRNPVRKYLYFLDNVNGDGIDAVVTLTEKVMPLFESNKELLQFASPSFQPQE</sequence>
<protein>
    <recommendedName>
        <fullName evidence="6">Acylsugar acyltransferase 3-like</fullName>
    </recommendedName>
</protein>
<dbReference type="PANTHER" id="PTHR31623:SF49">
    <property type="entry name" value="ACYLSUGAR ACYLTRANSFERASE 3-LIKE"/>
    <property type="match status" value="1"/>
</dbReference>
<dbReference type="EMBL" id="JACEIK010003748">
    <property type="protein sequence ID" value="MCD9642948.1"/>
    <property type="molecule type" value="Genomic_DNA"/>
</dbReference>
<dbReference type="PANTHER" id="PTHR31623">
    <property type="entry name" value="F21J9.9"/>
    <property type="match status" value="1"/>
</dbReference>
<dbReference type="Proteomes" id="UP000823775">
    <property type="component" value="Unassembled WGS sequence"/>
</dbReference>
<evidence type="ECO:0008006" key="6">
    <source>
        <dbReference type="Google" id="ProtNLM"/>
    </source>
</evidence>
<dbReference type="Gene3D" id="3.30.559.10">
    <property type="entry name" value="Chloramphenicol acetyltransferase-like domain"/>
    <property type="match status" value="2"/>
</dbReference>
<evidence type="ECO:0000256" key="2">
    <source>
        <dbReference type="ARBA" id="ARBA00022679"/>
    </source>
</evidence>
<proteinExistence type="inferred from homology"/>
<keyword evidence="2" id="KW-0808">Transferase</keyword>
<reference evidence="4 5" key="1">
    <citation type="journal article" date="2021" name="BMC Genomics">
        <title>Datura genome reveals duplications of psychoactive alkaloid biosynthetic genes and high mutation rate following tissue culture.</title>
        <authorList>
            <person name="Rajewski A."/>
            <person name="Carter-House D."/>
            <person name="Stajich J."/>
            <person name="Litt A."/>
        </authorList>
    </citation>
    <scope>NUCLEOTIDE SEQUENCE [LARGE SCALE GENOMIC DNA]</scope>
    <source>
        <strain evidence="4">AR-01</strain>
    </source>
</reference>
<evidence type="ECO:0000313" key="5">
    <source>
        <dbReference type="Proteomes" id="UP000823775"/>
    </source>
</evidence>